<feature type="domain" description="Radical SAM core" evidence="5">
    <location>
        <begin position="20"/>
        <end position="188"/>
    </location>
</feature>
<dbReference type="CDD" id="cd01335">
    <property type="entry name" value="Radical_SAM"/>
    <property type="match status" value="1"/>
</dbReference>
<gene>
    <name evidence="7" type="ORF">ACFL27_04910</name>
</gene>
<dbReference type="InterPro" id="IPR050377">
    <property type="entry name" value="Radical_SAM_PqqE_MftC-like"/>
</dbReference>
<keyword evidence="1" id="KW-0949">S-adenosyl-L-methionine</keyword>
<dbReference type="InterPro" id="IPR058240">
    <property type="entry name" value="rSAM_sf"/>
</dbReference>
<evidence type="ECO:0000256" key="2">
    <source>
        <dbReference type="ARBA" id="ARBA00022723"/>
    </source>
</evidence>
<evidence type="ECO:0000256" key="4">
    <source>
        <dbReference type="ARBA" id="ARBA00023014"/>
    </source>
</evidence>
<dbReference type="Proteomes" id="UP001594351">
    <property type="component" value="Unassembled WGS sequence"/>
</dbReference>
<keyword evidence="4" id="KW-0411">Iron-sulfur</keyword>
<dbReference type="Gene3D" id="3.20.20.70">
    <property type="entry name" value="Aldolase class I"/>
    <property type="match status" value="1"/>
</dbReference>
<name>A0ABV6YTM1_UNCC1</name>
<evidence type="ECO:0000313" key="8">
    <source>
        <dbReference type="Proteomes" id="UP001594351"/>
    </source>
</evidence>
<accession>A0ABV6YTM1</accession>
<dbReference type="PANTHER" id="PTHR11228">
    <property type="entry name" value="RADICAL SAM DOMAIN PROTEIN"/>
    <property type="match status" value="1"/>
</dbReference>
<evidence type="ECO:0000313" key="7">
    <source>
        <dbReference type="EMBL" id="MFC1849533.1"/>
    </source>
</evidence>
<feature type="domain" description="4Fe4S-binding SPASM" evidence="6">
    <location>
        <begin position="268"/>
        <end position="336"/>
    </location>
</feature>
<keyword evidence="3" id="KW-0408">Iron</keyword>
<reference evidence="7 8" key="1">
    <citation type="submission" date="2024-09" db="EMBL/GenBank/DDBJ databases">
        <title>Laminarin stimulates single cell rates of sulfate reduction while oxygen inhibits transcriptomic activity in coastal marine sediment.</title>
        <authorList>
            <person name="Lindsay M."/>
            <person name="Orcutt B."/>
            <person name="Emerson D."/>
            <person name="Stepanauskas R."/>
            <person name="D'Angelo T."/>
        </authorList>
    </citation>
    <scope>NUCLEOTIDE SEQUENCE [LARGE SCALE GENOMIC DNA]</scope>
    <source>
        <strain evidence="7">SAG AM-311-K15</strain>
    </source>
</reference>
<dbReference type="PANTHER" id="PTHR11228:SF7">
    <property type="entry name" value="PQQA PEPTIDE CYCLASE"/>
    <property type="match status" value="1"/>
</dbReference>
<dbReference type="SFLD" id="SFLDG01067">
    <property type="entry name" value="SPASM/twitch_domain_containing"/>
    <property type="match status" value="1"/>
</dbReference>
<dbReference type="SUPFAM" id="SSF102114">
    <property type="entry name" value="Radical SAM enzymes"/>
    <property type="match status" value="1"/>
</dbReference>
<dbReference type="SFLD" id="SFLDS00029">
    <property type="entry name" value="Radical_SAM"/>
    <property type="match status" value="1"/>
</dbReference>
<proteinExistence type="predicted"/>
<evidence type="ECO:0000256" key="1">
    <source>
        <dbReference type="ARBA" id="ARBA00022691"/>
    </source>
</evidence>
<dbReference type="InterPro" id="IPR007197">
    <property type="entry name" value="rSAM"/>
</dbReference>
<evidence type="ECO:0000259" key="6">
    <source>
        <dbReference type="Pfam" id="PF13186"/>
    </source>
</evidence>
<dbReference type="Pfam" id="PF04055">
    <property type="entry name" value="Radical_SAM"/>
    <property type="match status" value="1"/>
</dbReference>
<sequence>MLGIISRKWVFGGPRLVALIISKTCNSRCVMCWYHSPLFGEKTARNQDLDPATFMDYNLCEDIIRELQMMGTLRVVLGGHGEPTLHPQFERILDLLLDLRMNPYVISNGLTLNVHRAKLWASKGAYFRFSIHAGDVETWLKIHPECSTSQFEEISRCIQVIAASNSAKVALMHAIQRPNFRHIPQMIEHARTLGVRELLFFPVRTDRTLHQIALLPDEEKELASELQTCQQRAEKYEIRTNLLQFLANNHLIRAGQLHTAQLYQNIPCYIGWLYSEFDIDGQMRSCENSDVDMGYAGQQSIGEIWHSPRYRSFRQEALMMPQRRTFIPGCVCKSCPMFQFNINVHNLFHFKKIRETVSLLDY</sequence>
<dbReference type="InterPro" id="IPR013785">
    <property type="entry name" value="Aldolase_TIM"/>
</dbReference>
<comment type="caution">
    <text evidence="7">The sequence shown here is derived from an EMBL/GenBank/DDBJ whole genome shotgun (WGS) entry which is preliminary data.</text>
</comment>
<evidence type="ECO:0000256" key="3">
    <source>
        <dbReference type="ARBA" id="ARBA00023004"/>
    </source>
</evidence>
<dbReference type="CDD" id="cd21109">
    <property type="entry name" value="SPASM"/>
    <property type="match status" value="1"/>
</dbReference>
<dbReference type="EMBL" id="JBHPBY010000044">
    <property type="protein sequence ID" value="MFC1849533.1"/>
    <property type="molecule type" value="Genomic_DNA"/>
</dbReference>
<keyword evidence="2" id="KW-0479">Metal-binding</keyword>
<evidence type="ECO:0000259" key="5">
    <source>
        <dbReference type="Pfam" id="PF04055"/>
    </source>
</evidence>
<organism evidence="7 8">
    <name type="scientific">candidate division CSSED10-310 bacterium</name>
    <dbReference type="NCBI Taxonomy" id="2855610"/>
    <lineage>
        <taxon>Bacteria</taxon>
        <taxon>Bacteria division CSSED10-310</taxon>
    </lineage>
</organism>
<protein>
    <submittedName>
        <fullName evidence="7">Radical SAM protein</fullName>
    </submittedName>
</protein>
<dbReference type="InterPro" id="IPR023885">
    <property type="entry name" value="4Fe4S-binding_SPASM_dom"/>
</dbReference>
<keyword evidence="8" id="KW-1185">Reference proteome</keyword>
<dbReference type="Pfam" id="PF13186">
    <property type="entry name" value="SPASM"/>
    <property type="match status" value="1"/>
</dbReference>